<proteinExistence type="inferred from homology"/>
<keyword evidence="3" id="KW-0233">DNA recombination</keyword>
<dbReference type="InterPro" id="IPR035386">
    <property type="entry name" value="Arm-DNA-bind_5"/>
</dbReference>
<evidence type="ECO:0000256" key="1">
    <source>
        <dbReference type="ARBA" id="ARBA00008857"/>
    </source>
</evidence>
<dbReference type="InterPro" id="IPR011010">
    <property type="entry name" value="DNA_brk_join_enz"/>
</dbReference>
<keyword evidence="6" id="KW-1185">Reference proteome</keyword>
<accession>A0ABR7CPG1</accession>
<evidence type="ECO:0000256" key="3">
    <source>
        <dbReference type="ARBA" id="ARBA00023172"/>
    </source>
</evidence>
<comment type="similarity">
    <text evidence="1">Belongs to the 'phage' integrase family.</text>
</comment>
<dbReference type="Pfam" id="PF13102">
    <property type="entry name" value="Phage_int_SAM_5"/>
    <property type="match status" value="1"/>
</dbReference>
<dbReference type="InterPro" id="IPR013762">
    <property type="entry name" value="Integrase-like_cat_sf"/>
</dbReference>
<dbReference type="PANTHER" id="PTHR30349">
    <property type="entry name" value="PHAGE INTEGRASE-RELATED"/>
    <property type="match status" value="1"/>
</dbReference>
<dbReference type="Pfam" id="PF17293">
    <property type="entry name" value="Arm-DNA-bind_5"/>
    <property type="match status" value="1"/>
</dbReference>
<comment type="caution">
    <text evidence="5">The sequence shown here is derived from an EMBL/GenBank/DDBJ whole genome shotgun (WGS) entry which is preliminary data.</text>
</comment>
<evidence type="ECO:0000256" key="2">
    <source>
        <dbReference type="ARBA" id="ARBA00023125"/>
    </source>
</evidence>
<dbReference type="EMBL" id="JACOOK010000006">
    <property type="protein sequence ID" value="MBC5617543.1"/>
    <property type="molecule type" value="Genomic_DNA"/>
</dbReference>
<reference evidence="5 6" key="1">
    <citation type="submission" date="2020-08" db="EMBL/GenBank/DDBJ databases">
        <title>Genome public.</title>
        <authorList>
            <person name="Liu C."/>
            <person name="Sun Q."/>
        </authorList>
    </citation>
    <scope>NUCLEOTIDE SEQUENCE [LARGE SCALE GENOMIC DNA]</scope>
    <source>
        <strain evidence="5 6">New-7</strain>
    </source>
</reference>
<evidence type="ECO:0000313" key="6">
    <source>
        <dbReference type="Proteomes" id="UP000636891"/>
    </source>
</evidence>
<dbReference type="InterPro" id="IPR010998">
    <property type="entry name" value="Integrase_recombinase_N"/>
</dbReference>
<dbReference type="PROSITE" id="PS51898">
    <property type="entry name" value="TYR_RECOMBINASE"/>
    <property type="match status" value="1"/>
</dbReference>
<dbReference type="InterPro" id="IPR050090">
    <property type="entry name" value="Tyrosine_recombinase_XerCD"/>
</dbReference>
<dbReference type="RefSeq" id="WP_186965905.1">
    <property type="nucleotide sequence ID" value="NZ_JACOOK010000006.1"/>
</dbReference>
<name>A0ABR7CPG1_9BACT</name>
<dbReference type="SUPFAM" id="SSF56349">
    <property type="entry name" value="DNA breaking-rejoining enzymes"/>
    <property type="match status" value="1"/>
</dbReference>
<dbReference type="Gene3D" id="1.10.443.10">
    <property type="entry name" value="Intergrase catalytic core"/>
    <property type="match status" value="1"/>
</dbReference>
<dbReference type="InterPro" id="IPR025269">
    <property type="entry name" value="SAM-like_dom"/>
</dbReference>
<evidence type="ECO:0000259" key="4">
    <source>
        <dbReference type="PROSITE" id="PS51898"/>
    </source>
</evidence>
<sequence length="408" mass="48162">MKHEKSTFGVLFYLKKDRIKSDGSIPVYARITVDKKFTQFNTKLKCKESSWESGKAVGKSTEVLRLNTTLNEIRATIHNHYHTIQQRDGYVTAERVKNAFLGKEEQQKTIVSFFEQHNEQFRLKVGNNLSTHKSYTRYELTKNRLITFMREKYRVDDMPIREMNPVFIEKFYMYIRENYECTHNTAMKFVQRVRTIVNYAKNTGSVTADPFANYRLKFEYVERAYLDQQEIDRIWMKSFASERLEQVRDIFVFSCYTGLSYIDICELKSENIRPMFDGHRWIVMPRHKTKVISHIRLLNIPEAILRKYEEKQLKGKLLPIISNQKMNDYLKEIADVCGIRKKITFHTARHSFATLALGYGVPIETVSKMLGHTNIRTTQVYARITDRKLSDDMEMMARKLNGRSIKNG</sequence>
<organism evidence="5 6">
    <name type="scientific">Alistipes hominis</name>
    <dbReference type="NCBI Taxonomy" id="2763015"/>
    <lineage>
        <taxon>Bacteria</taxon>
        <taxon>Pseudomonadati</taxon>
        <taxon>Bacteroidota</taxon>
        <taxon>Bacteroidia</taxon>
        <taxon>Bacteroidales</taxon>
        <taxon>Rikenellaceae</taxon>
        <taxon>Alistipes</taxon>
    </lineage>
</organism>
<dbReference type="InterPro" id="IPR002104">
    <property type="entry name" value="Integrase_catalytic"/>
</dbReference>
<evidence type="ECO:0000313" key="5">
    <source>
        <dbReference type="EMBL" id="MBC5617543.1"/>
    </source>
</evidence>
<protein>
    <submittedName>
        <fullName evidence="5">Site-specific integrase</fullName>
    </submittedName>
</protein>
<feature type="domain" description="Tyr recombinase" evidence="4">
    <location>
        <begin position="221"/>
        <end position="394"/>
    </location>
</feature>
<dbReference type="Gene3D" id="1.10.150.130">
    <property type="match status" value="1"/>
</dbReference>
<keyword evidence="2" id="KW-0238">DNA-binding</keyword>
<dbReference type="Pfam" id="PF00589">
    <property type="entry name" value="Phage_integrase"/>
    <property type="match status" value="1"/>
</dbReference>
<gene>
    <name evidence="5" type="ORF">H8S08_11025</name>
</gene>
<dbReference type="PANTHER" id="PTHR30349:SF64">
    <property type="entry name" value="PROPHAGE INTEGRASE INTD-RELATED"/>
    <property type="match status" value="1"/>
</dbReference>
<dbReference type="CDD" id="cd01185">
    <property type="entry name" value="INTN1_C_like"/>
    <property type="match status" value="1"/>
</dbReference>
<dbReference type="Proteomes" id="UP000636891">
    <property type="component" value="Unassembled WGS sequence"/>
</dbReference>